<dbReference type="Proteomes" id="UP001295684">
    <property type="component" value="Unassembled WGS sequence"/>
</dbReference>
<sequence length="159" mass="19030">MNVRNKILQISGRYYLPKETEEIITKNIKLLKHKDEDVPKDEKQWKANMKRVVELSMGIQRELEEVKQDTDFTDWRNYNFKNRIKTRPKELNKKYYIEHVQGKKDTGLLAKPLEDPNLTFHEPDKGPGKPAEFRTMQSPSKGRRYKIRSQDYLNFANFQ</sequence>
<comment type="caution">
    <text evidence="2">The sequence shown here is derived from an EMBL/GenBank/DDBJ whole genome shotgun (WGS) entry which is preliminary data.</text>
</comment>
<evidence type="ECO:0000256" key="1">
    <source>
        <dbReference type="SAM" id="MobiDB-lite"/>
    </source>
</evidence>
<organism evidence="2 3">
    <name type="scientific">Euplotes crassus</name>
    <dbReference type="NCBI Taxonomy" id="5936"/>
    <lineage>
        <taxon>Eukaryota</taxon>
        <taxon>Sar</taxon>
        <taxon>Alveolata</taxon>
        <taxon>Ciliophora</taxon>
        <taxon>Intramacronucleata</taxon>
        <taxon>Spirotrichea</taxon>
        <taxon>Hypotrichia</taxon>
        <taxon>Euplotida</taxon>
        <taxon>Euplotidae</taxon>
        <taxon>Moneuplotes</taxon>
    </lineage>
</organism>
<gene>
    <name evidence="2" type="ORF">ECRASSUSDP1_LOCUS23298</name>
</gene>
<reference evidence="2" key="1">
    <citation type="submission" date="2023-07" db="EMBL/GenBank/DDBJ databases">
        <authorList>
            <consortium name="AG Swart"/>
            <person name="Singh M."/>
            <person name="Singh A."/>
            <person name="Seah K."/>
            <person name="Emmerich C."/>
        </authorList>
    </citation>
    <scope>NUCLEOTIDE SEQUENCE</scope>
    <source>
        <strain evidence="2">DP1</strain>
    </source>
</reference>
<keyword evidence="3" id="KW-1185">Reference proteome</keyword>
<dbReference type="AlphaFoldDB" id="A0AAD2D5Y6"/>
<feature type="region of interest" description="Disordered" evidence="1">
    <location>
        <begin position="114"/>
        <end position="144"/>
    </location>
</feature>
<evidence type="ECO:0000313" key="3">
    <source>
        <dbReference type="Proteomes" id="UP001295684"/>
    </source>
</evidence>
<proteinExistence type="predicted"/>
<name>A0AAD2D5Y6_EUPCR</name>
<accession>A0AAD2D5Y6</accession>
<dbReference type="EMBL" id="CAMPGE010023960">
    <property type="protein sequence ID" value="CAI2381832.1"/>
    <property type="molecule type" value="Genomic_DNA"/>
</dbReference>
<protein>
    <submittedName>
        <fullName evidence="2">Uncharacterized protein</fullName>
    </submittedName>
</protein>
<evidence type="ECO:0000313" key="2">
    <source>
        <dbReference type="EMBL" id="CAI2381832.1"/>
    </source>
</evidence>